<gene>
    <name evidence="1" type="ORF">TNCT_500471</name>
</gene>
<sequence length="90" mass="9935">MSGCEVSCNRTTSPIFGFWSFGFHALGERCPIVISIPSTVSSKINLINLVAQRCVLEGCGIVHVDDVWKSKSSHESAKGYQKCIRGQIRY</sequence>
<evidence type="ECO:0000313" key="1">
    <source>
        <dbReference type="EMBL" id="GFR18236.1"/>
    </source>
</evidence>
<comment type="caution">
    <text evidence="1">The sequence shown here is derived from an EMBL/GenBank/DDBJ whole genome shotgun (WGS) entry which is preliminary data.</text>
</comment>
<organism evidence="1 2">
    <name type="scientific">Trichonephila clavata</name>
    <name type="common">Joro spider</name>
    <name type="synonym">Nephila clavata</name>
    <dbReference type="NCBI Taxonomy" id="2740835"/>
    <lineage>
        <taxon>Eukaryota</taxon>
        <taxon>Metazoa</taxon>
        <taxon>Ecdysozoa</taxon>
        <taxon>Arthropoda</taxon>
        <taxon>Chelicerata</taxon>
        <taxon>Arachnida</taxon>
        <taxon>Araneae</taxon>
        <taxon>Araneomorphae</taxon>
        <taxon>Entelegynae</taxon>
        <taxon>Araneoidea</taxon>
        <taxon>Nephilidae</taxon>
        <taxon>Trichonephila</taxon>
    </lineage>
</organism>
<protein>
    <submittedName>
        <fullName evidence="1">Uncharacterized protein</fullName>
    </submittedName>
</protein>
<dbReference type="EMBL" id="BMAO01017767">
    <property type="protein sequence ID" value="GFR18236.1"/>
    <property type="molecule type" value="Genomic_DNA"/>
</dbReference>
<keyword evidence="2" id="KW-1185">Reference proteome</keyword>
<dbReference type="Proteomes" id="UP000887116">
    <property type="component" value="Unassembled WGS sequence"/>
</dbReference>
<name>A0A8X6LPI1_TRICU</name>
<evidence type="ECO:0000313" key="2">
    <source>
        <dbReference type="Proteomes" id="UP000887116"/>
    </source>
</evidence>
<accession>A0A8X6LPI1</accession>
<dbReference type="AlphaFoldDB" id="A0A8X6LPI1"/>
<proteinExistence type="predicted"/>
<reference evidence="1" key="1">
    <citation type="submission" date="2020-07" db="EMBL/GenBank/DDBJ databases">
        <title>Multicomponent nature underlies the extraordinary mechanical properties of spider dragline silk.</title>
        <authorList>
            <person name="Kono N."/>
            <person name="Nakamura H."/>
            <person name="Mori M."/>
            <person name="Yoshida Y."/>
            <person name="Ohtoshi R."/>
            <person name="Malay A.D."/>
            <person name="Moran D.A.P."/>
            <person name="Tomita M."/>
            <person name="Numata K."/>
            <person name="Arakawa K."/>
        </authorList>
    </citation>
    <scope>NUCLEOTIDE SEQUENCE</scope>
</reference>